<protein>
    <recommendedName>
        <fullName evidence="2 8">Asparagine--tRNA ligase</fullName>
        <ecNumber evidence="2 8">6.1.1.22</ecNumber>
    </recommendedName>
</protein>
<dbReference type="NCBIfam" id="NF003483">
    <property type="entry name" value="PRK05159.1"/>
    <property type="match status" value="1"/>
</dbReference>
<dbReference type="EC" id="6.1.1.22" evidence="2 8"/>
<evidence type="ECO:0000256" key="3">
    <source>
        <dbReference type="ARBA" id="ARBA00022598"/>
    </source>
</evidence>
<evidence type="ECO:0000256" key="5">
    <source>
        <dbReference type="ARBA" id="ARBA00022840"/>
    </source>
</evidence>
<evidence type="ECO:0000256" key="6">
    <source>
        <dbReference type="ARBA" id="ARBA00022917"/>
    </source>
</evidence>
<dbReference type="GeneID" id="16573835"/>
<keyword evidence="5" id="KW-0067">ATP-binding</keyword>
<dbReference type="SUPFAM" id="SSF50249">
    <property type="entry name" value="Nucleic acid-binding proteins"/>
    <property type="match status" value="1"/>
</dbReference>
<dbReference type="KEGG" id="tcb:TCARB_0252"/>
<dbReference type="InterPro" id="IPR012340">
    <property type="entry name" value="NA-bd_OB-fold"/>
</dbReference>
<keyword evidence="7 10" id="KW-0030">Aminoacyl-tRNA synthetase</keyword>
<dbReference type="GO" id="GO:0005524">
    <property type="term" value="F:ATP binding"/>
    <property type="evidence" value="ECO:0007669"/>
    <property type="project" value="UniProtKB-KW"/>
</dbReference>
<evidence type="ECO:0000313" key="11">
    <source>
        <dbReference type="Proteomes" id="UP000266720"/>
    </source>
</evidence>
<name>A0A3G1A5P1_9CREN</name>
<dbReference type="PROSITE" id="PS50862">
    <property type="entry name" value="AA_TRNA_LIGASE_II"/>
    <property type="match status" value="1"/>
</dbReference>
<evidence type="ECO:0000259" key="9">
    <source>
        <dbReference type="PROSITE" id="PS50862"/>
    </source>
</evidence>
<dbReference type="NCBIfam" id="TIGR00457">
    <property type="entry name" value="asnS"/>
    <property type="match status" value="1"/>
</dbReference>
<evidence type="ECO:0000256" key="8">
    <source>
        <dbReference type="NCBIfam" id="TIGR00457"/>
    </source>
</evidence>
<gene>
    <name evidence="10" type="ORF">TCARB_0252</name>
</gene>
<feature type="domain" description="Aminoacyl-transfer RNA synthetases class-II family profile" evidence="9">
    <location>
        <begin position="131"/>
        <end position="431"/>
    </location>
</feature>
<dbReference type="InterPro" id="IPR045864">
    <property type="entry name" value="aa-tRNA-synth_II/BPL/LPL"/>
</dbReference>
<dbReference type="GO" id="GO:0006421">
    <property type="term" value="P:asparaginyl-tRNA aminoacylation"/>
    <property type="evidence" value="ECO:0007669"/>
    <property type="project" value="UniProtKB-UniRule"/>
</dbReference>
<dbReference type="RefSeq" id="WP_052885668.1">
    <property type="nucleotide sequence ID" value="NZ_CP007493.1"/>
</dbReference>
<dbReference type="CDD" id="cd00776">
    <property type="entry name" value="AsxRS_core"/>
    <property type="match status" value="1"/>
</dbReference>
<dbReference type="NCBIfam" id="NF003037">
    <property type="entry name" value="PRK03932.1"/>
    <property type="match status" value="1"/>
</dbReference>
<evidence type="ECO:0000256" key="7">
    <source>
        <dbReference type="ARBA" id="ARBA00023146"/>
    </source>
</evidence>
<dbReference type="InterPro" id="IPR004364">
    <property type="entry name" value="Aa-tRNA-synt_II"/>
</dbReference>
<dbReference type="InterPro" id="IPR002312">
    <property type="entry name" value="Asp/Asn-tRNA-synth_IIb"/>
</dbReference>
<dbReference type="AlphaFoldDB" id="A0A3G1A5P1"/>
<keyword evidence="6" id="KW-0648">Protein biosynthesis</keyword>
<organism evidence="10 11">
    <name type="scientific">Thermofilum adornatum 1505</name>
    <dbReference type="NCBI Taxonomy" id="697581"/>
    <lineage>
        <taxon>Archaea</taxon>
        <taxon>Thermoproteota</taxon>
        <taxon>Thermoprotei</taxon>
        <taxon>Thermofilales</taxon>
        <taxon>Thermofilaceae</taxon>
        <taxon>Thermofilum</taxon>
    </lineage>
</organism>
<dbReference type="SUPFAM" id="SSF55681">
    <property type="entry name" value="Class II aaRS and biotin synthetases"/>
    <property type="match status" value="1"/>
</dbReference>
<dbReference type="PRINTS" id="PR01042">
    <property type="entry name" value="TRNASYNTHASP"/>
</dbReference>
<dbReference type="STRING" id="697581.TCARB_0252"/>
<evidence type="ECO:0000256" key="2">
    <source>
        <dbReference type="ARBA" id="ARBA00012816"/>
    </source>
</evidence>
<dbReference type="GeneID" id="25405710"/>
<accession>A0A3G1A5P1</accession>
<dbReference type="Proteomes" id="UP000266720">
    <property type="component" value="Chromosome"/>
</dbReference>
<reference evidence="11" key="1">
    <citation type="book" date="2010" name="EXTREMOPHILES" publisher="0:0-0">
        <title>Complete genome sequences of ten hyperthermophilic archaea reveal their metabolic capabilities and possible ecological roles.</title>
        <editorList>
            <person name="?"/>
        </editorList>
        <authorList>
            <person name="Ravin N.V."/>
            <person name="Mardanov A.V."/>
            <person name="Bonch-Osmolovskaya E.A."/>
            <person name="Skryabin K.G."/>
        </authorList>
    </citation>
    <scope>NUCLEOTIDE SEQUENCE [LARGE SCALE GENOMIC DNA]</scope>
    <source>
        <strain evidence="11">1505</strain>
    </source>
</reference>
<keyword evidence="4" id="KW-0547">Nucleotide-binding</keyword>
<dbReference type="PANTHER" id="PTHR22594">
    <property type="entry name" value="ASPARTYL/LYSYL-TRNA SYNTHETASE"/>
    <property type="match status" value="1"/>
</dbReference>
<dbReference type="Gene3D" id="3.30.930.10">
    <property type="entry name" value="Bira Bifunctional Protein, Domain 2"/>
    <property type="match status" value="1"/>
</dbReference>
<dbReference type="Pfam" id="PF00152">
    <property type="entry name" value="tRNA-synt_2"/>
    <property type="match status" value="1"/>
</dbReference>
<dbReference type="GO" id="GO:0003676">
    <property type="term" value="F:nucleic acid binding"/>
    <property type="evidence" value="ECO:0007669"/>
    <property type="project" value="InterPro"/>
</dbReference>
<evidence type="ECO:0000256" key="1">
    <source>
        <dbReference type="ARBA" id="ARBA00008226"/>
    </source>
</evidence>
<dbReference type="Gene3D" id="2.40.50.140">
    <property type="entry name" value="Nucleic acid-binding proteins"/>
    <property type="match status" value="1"/>
</dbReference>
<dbReference type="InterPro" id="IPR006195">
    <property type="entry name" value="aa-tRNA-synth_II"/>
</dbReference>
<keyword evidence="3 10" id="KW-0436">Ligase</keyword>
<comment type="similarity">
    <text evidence="1">Belongs to the class-II aminoacyl-tRNA synthetase family.</text>
</comment>
<dbReference type="GO" id="GO:0004816">
    <property type="term" value="F:asparagine-tRNA ligase activity"/>
    <property type="evidence" value="ECO:0007669"/>
    <property type="project" value="UniProtKB-UniRule"/>
</dbReference>
<proteinExistence type="inferred from homology"/>
<dbReference type="InterPro" id="IPR004365">
    <property type="entry name" value="NA-bd_OB_tRNA"/>
</dbReference>
<dbReference type="Pfam" id="PF01336">
    <property type="entry name" value="tRNA_anti-codon"/>
    <property type="match status" value="1"/>
</dbReference>
<evidence type="ECO:0000313" key="10">
    <source>
        <dbReference type="EMBL" id="AJB41328.1"/>
    </source>
</evidence>
<dbReference type="EMBL" id="CP007493">
    <property type="protein sequence ID" value="AJB41328.1"/>
    <property type="molecule type" value="Genomic_DNA"/>
</dbReference>
<evidence type="ECO:0000256" key="4">
    <source>
        <dbReference type="ARBA" id="ARBA00022741"/>
    </source>
</evidence>
<sequence>MQATDIIPVKEALKLPAGSTVKVRGWAYRRRDLGDKAFIVVRDSTGIIQAVFTPDSPSHPDARKVTVESSLVVEGTLKDDPRAPGGKEIQGKKLEIVHLAENFPIRRDASREFLLEVRHLAVRSRKMTSVLKIRNTVFEALHEWFRANGYYEVQGPMFVSAAVEGGATLFPVKYVDGSTVYLTQSSQFYLEALIFSLEKVYTVAPSFRAEKSRTRRHLTEFWHAEAEVAWTNLEGIMKVEEELVAHIVRRVLEKNAEDLELLGRKTEILRNVEPPFPRLSYDKAIEILQGKGFKVSWGDDLGADEERALTEEFDRPFFLYGFPVQAKAFYHKNDPSRPEVTLSADLLAPEGYGEIIGGGERIEKLEELVEKIKSFGLNPRDYEWYLDLRRYGSVPHAGFGLGMDRLVTWIAGLEHIVDSLPFPRTVSRTYP</sequence>
<dbReference type="InterPro" id="IPR004522">
    <property type="entry name" value="Asn-tRNA-ligase"/>
</dbReference>
<dbReference type="PANTHER" id="PTHR22594:SF34">
    <property type="entry name" value="ASPARAGINE--TRNA LIGASE, MITOCHONDRIAL-RELATED"/>
    <property type="match status" value="1"/>
</dbReference>